<feature type="compositionally biased region" description="Polar residues" evidence="1">
    <location>
        <begin position="394"/>
        <end position="403"/>
    </location>
</feature>
<accession>A0A5N6RZW7</accession>
<feature type="region of interest" description="Disordered" evidence="1">
    <location>
        <begin position="68"/>
        <end position="131"/>
    </location>
</feature>
<feature type="transmembrane region" description="Helical" evidence="2">
    <location>
        <begin position="163"/>
        <end position="182"/>
    </location>
</feature>
<feature type="transmembrane region" description="Helical" evidence="2">
    <location>
        <begin position="139"/>
        <end position="157"/>
    </location>
</feature>
<feature type="region of interest" description="Disordered" evidence="1">
    <location>
        <begin position="34"/>
        <end position="55"/>
    </location>
</feature>
<keyword evidence="2" id="KW-0812">Transmembrane</keyword>
<sequence>MKEDDMGWRLRKSIGGKYFRINIGKRGINSVTFGGRGKPHVTTGKTGTRVGAAIPGTGLSYTHKIDDLGGKPQMRKQEQSHRITQTDTQHSSRADDAPTMAFPVQIPNPAPSAPSDNGPIPNTPGGKHAGHDSLPWSKLAIASVILGVVSLVCLIAKAPDFGAFLALIGAVLGAASLVVIQLRKRRRSTLLATIAIIISIALFVACASASPSASSPSPSATHSVSAAQKANAAKEKAAKKDQKEKAAKEAIELSAAKTALSQKLNEAHALLDSSNGNVADESTRDALNADITTDEAMNSTQPGNWTAAVQPLQSAMDAVNGSIGQKQQNDAAAAQAAAAAAAAAQAKAEQQAQQQAEQQAAQQQAQQQQYQPQPQAQQPQQPAGPDTLTAVCSDGTQSVSSPGAPNYRGMCSHHGGIAQKLGHQ</sequence>
<organism evidence="4 5">
    <name type="scientific">Bifidobacterium tibiigranuli</name>
    <dbReference type="NCBI Taxonomy" id="2172043"/>
    <lineage>
        <taxon>Bacteria</taxon>
        <taxon>Bacillati</taxon>
        <taxon>Actinomycetota</taxon>
        <taxon>Actinomycetes</taxon>
        <taxon>Bifidobacteriales</taxon>
        <taxon>Bifidobacteriaceae</taxon>
        <taxon>Bifidobacterium</taxon>
    </lineage>
</organism>
<dbReference type="InterPro" id="IPR025330">
    <property type="entry name" value="DUF4236"/>
</dbReference>
<comment type="caution">
    <text evidence="4">The sequence shown here is derived from an EMBL/GenBank/DDBJ whole genome shotgun (WGS) entry which is preliminary data.</text>
</comment>
<keyword evidence="2" id="KW-0472">Membrane</keyword>
<dbReference type="EMBL" id="QDAG01000008">
    <property type="protein sequence ID" value="KAE8127457.1"/>
    <property type="molecule type" value="Genomic_DNA"/>
</dbReference>
<dbReference type="AlphaFoldDB" id="A0A5N6RZW7"/>
<feature type="compositionally biased region" description="Low complexity" evidence="1">
    <location>
        <begin position="357"/>
        <end position="383"/>
    </location>
</feature>
<keyword evidence="5" id="KW-1185">Reference proteome</keyword>
<feature type="domain" description="DUF4236" evidence="3">
    <location>
        <begin position="8"/>
        <end position="62"/>
    </location>
</feature>
<evidence type="ECO:0000313" key="5">
    <source>
        <dbReference type="Proteomes" id="UP000325415"/>
    </source>
</evidence>
<keyword evidence="2" id="KW-1133">Transmembrane helix</keyword>
<feature type="transmembrane region" description="Helical" evidence="2">
    <location>
        <begin position="189"/>
        <end position="210"/>
    </location>
</feature>
<dbReference type="Pfam" id="PF14020">
    <property type="entry name" value="DUF4236"/>
    <property type="match status" value="1"/>
</dbReference>
<feature type="compositionally biased region" description="Basic and acidic residues" evidence="1">
    <location>
        <begin position="68"/>
        <end position="81"/>
    </location>
</feature>
<proteinExistence type="predicted"/>
<name>A0A5N6RZW7_9BIFI</name>
<evidence type="ECO:0000259" key="3">
    <source>
        <dbReference type="Pfam" id="PF14020"/>
    </source>
</evidence>
<protein>
    <submittedName>
        <fullName evidence="4">DUF4236 domain-containing protein</fullName>
    </submittedName>
</protein>
<feature type="region of interest" description="Disordered" evidence="1">
    <location>
        <begin position="357"/>
        <end position="411"/>
    </location>
</feature>
<evidence type="ECO:0000313" key="4">
    <source>
        <dbReference type="EMBL" id="KAE8127457.1"/>
    </source>
</evidence>
<dbReference type="Proteomes" id="UP000325415">
    <property type="component" value="Unassembled WGS sequence"/>
</dbReference>
<feature type="compositionally biased region" description="Basic and acidic residues" evidence="1">
    <location>
        <begin position="232"/>
        <end position="245"/>
    </location>
</feature>
<reference evidence="4 5" key="1">
    <citation type="submission" date="2018-04" db="EMBL/GenBank/DDBJ databases">
        <authorList>
            <person name="Eckel V.P."/>
            <person name="Vogel R.F."/>
        </authorList>
    </citation>
    <scope>NUCLEOTIDE SEQUENCE [LARGE SCALE GENOMIC DNA]</scope>
    <source>
        <strain evidence="5">TMW 2.1764</strain>
    </source>
</reference>
<feature type="region of interest" description="Disordered" evidence="1">
    <location>
        <begin position="214"/>
        <end position="245"/>
    </location>
</feature>
<gene>
    <name evidence="4" type="ORF">DDE84_08195</name>
</gene>
<evidence type="ECO:0000256" key="1">
    <source>
        <dbReference type="SAM" id="MobiDB-lite"/>
    </source>
</evidence>
<evidence type="ECO:0000256" key="2">
    <source>
        <dbReference type="SAM" id="Phobius"/>
    </source>
</evidence>
<feature type="compositionally biased region" description="Low complexity" evidence="1">
    <location>
        <begin position="214"/>
        <end position="231"/>
    </location>
</feature>